<evidence type="ECO:0000313" key="1">
    <source>
        <dbReference type="EMBL" id="GJF01021.1"/>
    </source>
</evidence>
<organism evidence="1 2">
    <name type="scientific">Phanerochaete sordida</name>
    <dbReference type="NCBI Taxonomy" id="48140"/>
    <lineage>
        <taxon>Eukaryota</taxon>
        <taxon>Fungi</taxon>
        <taxon>Dikarya</taxon>
        <taxon>Basidiomycota</taxon>
        <taxon>Agaricomycotina</taxon>
        <taxon>Agaricomycetes</taxon>
        <taxon>Polyporales</taxon>
        <taxon>Phanerochaetaceae</taxon>
        <taxon>Phanerochaete</taxon>
    </lineage>
</organism>
<comment type="caution">
    <text evidence="1">The sequence shown here is derived from an EMBL/GenBank/DDBJ whole genome shotgun (WGS) entry which is preliminary data.</text>
</comment>
<keyword evidence="2" id="KW-1185">Reference proteome</keyword>
<protein>
    <submittedName>
        <fullName evidence="1">Uncharacterized protein</fullName>
    </submittedName>
</protein>
<dbReference type="Proteomes" id="UP000703269">
    <property type="component" value="Unassembled WGS sequence"/>
</dbReference>
<proteinExistence type="predicted"/>
<dbReference type="AlphaFoldDB" id="A0A9P3LN79"/>
<reference evidence="1 2" key="1">
    <citation type="submission" date="2021-08" db="EMBL/GenBank/DDBJ databases">
        <title>Draft Genome Sequence of Phanerochaete sordida strain YK-624.</title>
        <authorList>
            <person name="Mori T."/>
            <person name="Dohra H."/>
            <person name="Suzuki T."/>
            <person name="Kawagishi H."/>
            <person name="Hirai H."/>
        </authorList>
    </citation>
    <scope>NUCLEOTIDE SEQUENCE [LARGE SCALE GENOMIC DNA]</scope>
    <source>
        <strain evidence="1 2">YK-624</strain>
    </source>
</reference>
<evidence type="ECO:0000313" key="2">
    <source>
        <dbReference type="Proteomes" id="UP000703269"/>
    </source>
</evidence>
<sequence>MSACATRDGQDEAYHLDVLARRKDGLVGVVPTLDGCDVAHASFISRRRRRQPSPEHCVLGLRATEPVAVVADIAWSAAAARAVSSPAVAPPAGPGPEIARPVLRRNASKCVRDANV</sequence>
<dbReference type="EMBL" id="BPQB01000318">
    <property type="protein sequence ID" value="GJF01021.1"/>
    <property type="molecule type" value="Genomic_DNA"/>
</dbReference>
<name>A0A9P3LN79_9APHY</name>
<accession>A0A9P3LN79</accession>
<gene>
    <name evidence="1" type="ORF">PsYK624_173270</name>
</gene>